<sequence>MTSPVMVIGSGPIGAVVARRLAEDGCPVTILEAGPPISDPPGHHVRNQDRFHRDPDSYFEAIASRLRYFDEAAPARGLPGASVSAAVGGQGVLWTNNCPRPALFERGELVAAGEWDHYLDVAQRYLGVAADTFAGSVRQQRISHRLRPLLVAAGREIREQPMAGHLVDPATIHYVATGDILAGTGVRIEHAAVRRVIVDRGRVSAVELDDGTTLDASAVVVAAGALDTPILLHRSGIRPQAMGKRLTYHPVLYSQLVLDRQLCGGADDVPPRLWIPPTPAAPWNTMILRDTNPVPPSPPDIDIPSDRLVEMQSFCPVDNHPENTMTIGDDGTVRFDVPLREADQVRMAAALADQNTLAGALGRFRSGLEPQWMALGFAHVMGTCRMGRSDDGTCVTDEFGRVWNTDNLYLATVGVIPNSLAVNPTLAGAALAIRSADRLLAQQNSY</sequence>
<dbReference type="Pfam" id="PF05199">
    <property type="entry name" value="GMC_oxred_C"/>
    <property type="match status" value="1"/>
</dbReference>
<organism evidence="8 9">
    <name type="scientific">Mycolicibacterium aromaticivorans JS19b1 = JCM 16368</name>
    <dbReference type="NCBI Taxonomy" id="1440774"/>
    <lineage>
        <taxon>Bacteria</taxon>
        <taxon>Bacillati</taxon>
        <taxon>Actinomycetota</taxon>
        <taxon>Actinomycetes</taxon>
        <taxon>Mycobacteriales</taxon>
        <taxon>Mycobacteriaceae</taxon>
        <taxon>Mycolicibacterium</taxon>
    </lineage>
</organism>
<protein>
    <submittedName>
        <fullName evidence="8">Choline dehydrogenase</fullName>
    </submittedName>
</protein>
<dbReference type="AlphaFoldDB" id="A0A064CPZ6"/>
<keyword evidence="3" id="KW-0285">Flavoprotein</keyword>
<feature type="domain" description="Glucose-methanol-choline oxidoreductase C-terminal" evidence="7">
    <location>
        <begin position="376"/>
        <end position="432"/>
    </location>
</feature>
<keyword evidence="4" id="KW-0274">FAD</keyword>
<dbReference type="Proteomes" id="UP000022835">
    <property type="component" value="Unassembled WGS sequence"/>
</dbReference>
<dbReference type="SUPFAM" id="SSF54373">
    <property type="entry name" value="FAD-linked reductases, C-terminal domain"/>
    <property type="match status" value="1"/>
</dbReference>
<dbReference type="PANTHER" id="PTHR42784:SF1">
    <property type="entry name" value="PYRANOSE 2-OXIDASE"/>
    <property type="match status" value="1"/>
</dbReference>
<reference evidence="8" key="1">
    <citation type="submission" date="2014-05" db="EMBL/GenBank/DDBJ databases">
        <title>Genome sequence of Mycobacterium aromaticivorans strain JS19b1T (= DSM 45407T).</title>
        <authorList>
            <person name="Kwak Y."/>
            <person name="Park G.-S."/>
            <person name="Li Q.X."/>
            <person name="Lee S.-E."/>
            <person name="Shin J.-H."/>
        </authorList>
    </citation>
    <scope>NUCLEOTIDE SEQUENCE [LARGE SCALE GENOMIC DNA]</scope>
    <source>
        <strain evidence="8">JS19b1</strain>
    </source>
</reference>
<evidence type="ECO:0000256" key="3">
    <source>
        <dbReference type="ARBA" id="ARBA00022630"/>
    </source>
</evidence>
<dbReference type="InterPro" id="IPR000172">
    <property type="entry name" value="GMC_OxRdtase_N"/>
</dbReference>
<evidence type="ECO:0000256" key="1">
    <source>
        <dbReference type="ARBA" id="ARBA00001974"/>
    </source>
</evidence>
<name>A0A064CPZ6_9MYCO</name>
<dbReference type="SUPFAM" id="SSF51905">
    <property type="entry name" value="FAD/NAD(P)-binding domain"/>
    <property type="match status" value="1"/>
</dbReference>
<comment type="caution">
    <text evidence="8">The sequence shown here is derived from an EMBL/GenBank/DDBJ whole genome shotgun (WGS) entry which is preliminary data.</text>
</comment>
<keyword evidence="5" id="KW-0560">Oxidoreductase</keyword>
<evidence type="ECO:0000313" key="9">
    <source>
        <dbReference type="Proteomes" id="UP000022835"/>
    </source>
</evidence>
<evidence type="ECO:0000313" key="8">
    <source>
        <dbReference type="EMBL" id="KDF00873.1"/>
    </source>
</evidence>
<dbReference type="GO" id="GO:0016614">
    <property type="term" value="F:oxidoreductase activity, acting on CH-OH group of donors"/>
    <property type="evidence" value="ECO:0007669"/>
    <property type="project" value="InterPro"/>
</dbReference>
<dbReference type="Pfam" id="PF00732">
    <property type="entry name" value="GMC_oxred_N"/>
    <property type="match status" value="1"/>
</dbReference>
<comment type="similarity">
    <text evidence="2">Belongs to the GMC oxidoreductase family.</text>
</comment>
<dbReference type="EMBL" id="JALN02000001">
    <property type="protein sequence ID" value="KDF00873.1"/>
    <property type="molecule type" value="Genomic_DNA"/>
</dbReference>
<evidence type="ECO:0000259" key="7">
    <source>
        <dbReference type="Pfam" id="PF05199"/>
    </source>
</evidence>
<dbReference type="InterPro" id="IPR036188">
    <property type="entry name" value="FAD/NAD-bd_sf"/>
</dbReference>
<evidence type="ECO:0000259" key="6">
    <source>
        <dbReference type="Pfam" id="PF00732"/>
    </source>
</evidence>
<dbReference type="Gene3D" id="3.50.50.60">
    <property type="entry name" value="FAD/NAD(P)-binding domain"/>
    <property type="match status" value="2"/>
</dbReference>
<evidence type="ECO:0000256" key="4">
    <source>
        <dbReference type="ARBA" id="ARBA00022827"/>
    </source>
</evidence>
<keyword evidence="9" id="KW-1185">Reference proteome</keyword>
<gene>
    <name evidence="8" type="ORF">Y900_018520</name>
</gene>
<dbReference type="PANTHER" id="PTHR42784">
    <property type="entry name" value="PYRANOSE 2-OXIDASE"/>
    <property type="match status" value="1"/>
</dbReference>
<evidence type="ECO:0000256" key="2">
    <source>
        <dbReference type="ARBA" id="ARBA00010790"/>
    </source>
</evidence>
<dbReference type="STRING" id="1440774.Y900_018520"/>
<dbReference type="InterPro" id="IPR007867">
    <property type="entry name" value="GMC_OxRtase_C"/>
</dbReference>
<dbReference type="GO" id="GO:0050660">
    <property type="term" value="F:flavin adenine dinucleotide binding"/>
    <property type="evidence" value="ECO:0007669"/>
    <property type="project" value="InterPro"/>
</dbReference>
<dbReference type="RefSeq" id="WP_237752591.1">
    <property type="nucleotide sequence ID" value="NZ_JALN02000001.1"/>
</dbReference>
<evidence type="ECO:0000256" key="5">
    <source>
        <dbReference type="ARBA" id="ARBA00023002"/>
    </source>
</evidence>
<accession>A0A064CPZ6</accession>
<dbReference type="eggNOG" id="COG2303">
    <property type="taxonomic scope" value="Bacteria"/>
</dbReference>
<dbReference type="InterPro" id="IPR051473">
    <property type="entry name" value="P2Ox-like"/>
</dbReference>
<feature type="domain" description="Glucose-methanol-choline oxidoreductase N-terminal" evidence="6">
    <location>
        <begin position="188"/>
        <end position="251"/>
    </location>
</feature>
<proteinExistence type="inferred from homology"/>
<comment type="cofactor">
    <cofactor evidence="1">
        <name>FAD</name>
        <dbReference type="ChEBI" id="CHEBI:57692"/>
    </cofactor>
</comment>